<feature type="transmembrane region" description="Helical" evidence="1">
    <location>
        <begin position="12"/>
        <end position="32"/>
    </location>
</feature>
<accession>A0A6S7CI95</accession>
<gene>
    <name evidence="2" type="ORF">LMG28138_01108</name>
</gene>
<evidence type="ECO:0000256" key="1">
    <source>
        <dbReference type="SAM" id="Phobius"/>
    </source>
</evidence>
<reference evidence="2 3" key="1">
    <citation type="submission" date="2020-04" db="EMBL/GenBank/DDBJ databases">
        <authorList>
            <person name="De Canck E."/>
        </authorList>
    </citation>
    <scope>NUCLEOTIDE SEQUENCE [LARGE SCALE GENOMIC DNA]</scope>
    <source>
        <strain evidence="2 3">LMG 28138</strain>
    </source>
</reference>
<protein>
    <recommendedName>
        <fullName evidence="4">PepSY domain-containing protein</fullName>
    </recommendedName>
</protein>
<name>A0A6S7CI95_9BURK</name>
<keyword evidence="1" id="KW-0472">Membrane</keyword>
<proteinExistence type="predicted"/>
<sequence length="141" mass="16071">MRTDLIRVYKTVHTWTGVICGLALFICFYAGAVTMFKDRLTDWVSPPASVNQLIRVEDAPQMIDQVLATQPGAHKVLSLRFHDRDHAWLSWPTQGRSQRVTATLDGNGRMRIENDAWWARCCRPRRSACRTAHGPPSRRPA</sequence>
<dbReference type="Pfam" id="PF03929">
    <property type="entry name" value="PepSY_TM"/>
    <property type="match status" value="1"/>
</dbReference>
<dbReference type="Proteomes" id="UP000494115">
    <property type="component" value="Unassembled WGS sequence"/>
</dbReference>
<dbReference type="AlphaFoldDB" id="A0A6S7CI95"/>
<evidence type="ECO:0000313" key="3">
    <source>
        <dbReference type="Proteomes" id="UP000494115"/>
    </source>
</evidence>
<dbReference type="InterPro" id="IPR005625">
    <property type="entry name" value="PepSY-ass_TM"/>
</dbReference>
<dbReference type="RefSeq" id="WP_175103617.1">
    <property type="nucleotide sequence ID" value="NZ_CADIKM010000003.1"/>
</dbReference>
<dbReference type="EMBL" id="CADIKM010000003">
    <property type="protein sequence ID" value="CAB3780740.1"/>
    <property type="molecule type" value="Genomic_DNA"/>
</dbReference>
<organism evidence="2 3">
    <name type="scientific">Pararobbsia alpina</name>
    <dbReference type="NCBI Taxonomy" id="621374"/>
    <lineage>
        <taxon>Bacteria</taxon>
        <taxon>Pseudomonadati</taxon>
        <taxon>Pseudomonadota</taxon>
        <taxon>Betaproteobacteria</taxon>
        <taxon>Burkholderiales</taxon>
        <taxon>Burkholderiaceae</taxon>
        <taxon>Pararobbsia</taxon>
    </lineage>
</organism>
<keyword evidence="3" id="KW-1185">Reference proteome</keyword>
<keyword evidence="1" id="KW-1133">Transmembrane helix</keyword>
<evidence type="ECO:0008006" key="4">
    <source>
        <dbReference type="Google" id="ProtNLM"/>
    </source>
</evidence>
<evidence type="ECO:0000313" key="2">
    <source>
        <dbReference type="EMBL" id="CAB3780740.1"/>
    </source>
</evidence>
<keyword evidence="1" id="KW-0812">Transmembrane</keyword>